<dbReference type="InterPro" id="IPR029058">
    <property type="entry name" value="AB_hydrolase_fold"/>
</dbReference>
<dbReference type="GeneID" id="70190204"/>
<feature type="region of interest" description="Disordered" evidence="4">
    <location>
        <begin position="339"/>
        <end position="378"/>
    </location>
</feature>
<feature type="compositionally biased region" description="Acidic residues" evidence="4">
    <location>
        <begin position="369"/>
        <end position="378"/>
    </location>
</feature>
<dbReference type="InterPro" id="IPR002921">
    <property type="entry name" value="Fungal_lipase-type"/>
</dbReference>
<organism evidence="6 7">
    <name type="scientific">Microdochium trichocladiopsis</name>
    <dbReference type="NCBI Taxonomy" id="1682393"/>
    <lineage>
        <taxon>Eukaryota</taxon>
        <taxon>Fungi</taxon>
        <taxon>Dikarya</taxon>
        <taxon>Ascomycota</taxon>
        <taxon>Pezizomycotina</taxon>
        <taxon>Sordariomycetes</taxon>
        <taxon>Xylariomycetidae</taxon>
        <taxon>Xylariales</taxon>
        <taxon>Microdochiaceae</taxon>
        <taxon>Microdochium</taxon>
    </lineage>
</organism>
<evidence type="ECO:0000256" key="3">
    <source>
        <dbReference type="ARBA" id="ARBA00048461"/>
    </source>
</evidence>
<sequence>MQEVCRKNTDQSEPQFWLQTVLQCVGYIVFAECQDESVVITDAQVYMKIPNRKCSSDVLPDIEHLVRYACFAYADDDGTDFRNLAVDLQGAPITARKAQSTRFTRTHVHLGIRNNDTLVLAFRGTDLPMNLDDVQRIERFRGLGRNALMDISYTFVPLGWSGLPAVLVHEGFLLAFSDLTANMILKITALLGGRQPGSIEVCGHSLGGALATLCALWCRLLWPATSITCVTLGSPRFTGRNVNCFRFVFASDPIPNLPNAIVEKFPLRYTTSSVIGVSFRGGGADTWEHVGQQIDLPGIAPDNLLQRGLRAITFASADHYPTRYSGEVGRMVERIKEQRRLEKEQRQEEQRRHEEEQRRREQALRRREEDEEDQANAK</sequence>
<comment type="caution">
    <text evidence="6">The sequence shown here is derived from an EMBL/GenBank/DDBJ whole genome shotgun (WGS) entry which is preliminary data.</text>
</comment>
<proteinExistence type="inferred from homology"/>
<dbReference type="Pfam" id="PF01764">
    <property type="entry name" value="Lipase_3"/>
    <property type="match status" value="1"/>
</dbReference>
<dbReference type="AlphaFoldDB" id="A0A9P8XR06"/>
<comment type="catalytic activity">
    <reaction evidence="2">
        <text>a diacylglycerol + H2O = a monoacylglycerol + a fatty acid + H(+)</text>
        <dbReference type="Rhea" id="RHEA:32731"/>
        <dbReference type="ChEBI" id="CHEBI:15377"/>
        <dbReference type="ChEBI" id="CHEBI:15378"/>
        <dbReference type="ChEBI" id="CHEBI:17408"/>
        <dbReference type="ChEBI" id="CHEBI:18035"/>
        <dbReference type="ChEBI" id="CHEBI:28868"/>
    </reaction>
</comment>
<dbReference type="RefSeq" id="XP_046004776.1">
    <property type="nucleotide sequence ID" value="XM_046160658.1"/>
</dbReference>
<dbReference type="Proteomes" id="UP000756346">
    <property type="component" value="Unassembled WGS sequence"/>
</dbReference>
<keyword evidence="6" id="KW-0378">Hydrolase</keyword>
<dbReference type="EMBL" id="JAGTJQ010000014">
    <property type="protein sequence ID" value="KAH7012511.1"/>
    <property type="molecule type" value="Genomic_DNA"/>
</dbReference>
<dbReference type="InterPro" id="IPR051218">
    <property type="entry name" value="Sec_MonoDiacylglyc_Lipase"/>
</dbReference>
<reference evidence="6" key="1">
    <citation type="journal article" date="2021" name="Nat. Commun.">
        <title>Genetic determinants of endophytism in the Arabidopsis root mycobiome.</title>
        <authorList>
            <person name="Mesny F."/>
            <person name="Miyauchi S."/>
            <person name="Thiergart T."/>
            <person name="Pickel B."/>
            <person name="Atanasova L."/>
            <person name="Karlsson M."/>
            <person name="Huettel B."/>
            <person name="Barry K.W."/>
            <person name="Haridas S."/>
            <person name="Chen C."/>
            <person name="Bauer D."/>
            <person name="Andreopoulos W."/>
            <person name="Pangilinan J."/>
            <person name="LaButti K."/>
            <person name="Riley R."/>
            <person name="Lipzen A."/>
            <person name="Clum A."/>
            <person name="Drula E."/>
            <person name="Henrissat B."/>
            <person name="Kohler A."/>
            <person name="Grigoriev I.V."/>
            <person name="Martin F.M."/>
            <person name="Hacquard S."/>
        </authorList>
    </citation>
    <scope>NUCLEOTIDE SEQUENCE</scope>
    <source>
        <strain evidence="6">MPI-CAGE-CH-0230</strain>
    </source>
</reference>
<dbReference type="GO" id="GO:0006629">
    <property type="term" value="P:lipid metabolic process"/>
    <property type="evidence" value="ECO:0007669"/>
    <property type="project" value="InterPro"/>
</dbReference>
<feature type="domain" description="Fungal lipase-type" evidence="5">
    <location>
        <begin position="150"/>
        <end position="259"/>
    </location>
</feature>
<feature type="compositionally biased region" description="Basic and acidic residues" evidence="4">
    <location>
        <begin position="339"/>
        <end position="368"/>
    </location>
</feature>
<comment type="catalytic activity">
    <reaction evidence="3">
        <text>a monoacylglycerol + H2O = glycerol + a fatty acid + H(+)</text>
        <dbReference type="Rhea" id="RHEA:15245"/>
        <dbReference type="ChEBI" id="CHEBI:15377"/>
        <dbReference type="ChEBI" id="CHEBI:15378"/>
        <dbReference type="ChEBI" id="CHEBI:17408"/>
        <dbReference type="ChEBI" id="CHEBI:17754"/>
        <dbReference type="ChEBI" id="CHEBI:28868"/>
    </reaction>
</comment>
<dbReference type="CDD" id="cd00519">
    <property type="entry name" value="Lipase_3"/>
    <property type="match status" value="1"/>
</dbReference>
<name>A0A9P8XR06_9PEZI</name>
<dbReference type="OrthoDB" id="426718at2759"/>
<evidence type="ECO:0000313" key="6">
    <source>
        <dbReference type="EMBL" id="KAH7012511.1"/>
    </source>
</evidence>
<dbReference type="Gene3D" id="3.40.50.1820">
    <property type="entry name" value="alpha/beta hydrolase"/>
    <property type="match status" value="1"/>
</dbReference>
<evidence type="ECO:0000256" key="4">
    <source>
        <dbReference type="SAM" id="MobiDB-lite"/>
    </source>
</evidence>
<gene>
    <name evidence="6" type="ORF">B0I36DRAFT_378308</name>
</gene>
<dbReference type="GO" id="GO:0016787">
    <property type="term" value="F:hydrolase activity"/>
    <property type="evidence" value="ECO:0007669"/>
    <property type="project" value="UniProtKB-KW"/>
</dbReference>
<dbReference type="PANTHER" id="PTHR45856:SF11">
    <property type="entry name" value="FUNGAL LIPASE-LIKE DOMAIN-CONTAINING PROTEIN"/>
    <property type="match status" value="1"/>
</dbReference>
<comment type="similarity">
    <text evidence="1">Belongs to the AB hydrolase superfamily. Lipase family. Class 3 subfamily.</text>
</comment>
<accession>A0A9P8XR06</accession>
<evidence type="ECO:0000256" key="2">
    <source>
        <dbReference type="ARBA" id="ARBA00047591"/>
    </source>
</evidence>
<keyword evidence="7" id="KW-1185">Reference proteome</keyword>
<evidence type="ECO:0000313" key="7">
    <source>
        <dbReference type="Proteomes" id="UP000756346"/>
    </source>
</evidence>
<evidence type="ECO:0000256" key="1">
    <source>
        <dbReference type="ARBA" id="ARBA00043996"/>
    </source>
</evidence>
<dbReference type="SUPFAM" id="SSF53474">
    <property type="entry name" value="alpha/beta-Hydrolases"/>
    <property type="match status" value="1"/>
</dbReference>
<dbReference type="PANTHER" id="PTHR45856">
    <property type="entry name" value="ALPHA/BETA-HYDROLASES SUPERFAMILY PROTEIN"/>
    <property type="match status" value="1"/>
</dbReference>
<evidence type="ECO:0000259" key="5">
    <source>
        <dbReference type="Pfam" id="PF01764"/>
    </source>
</evidence>
<protein>
    <submittedName>
        <fullName evidence="6">Alpha/Beta hydrolase protein</fullName>
    </submittedName>
</protein>